<gene>
    <name evidence="1" type="ORF">H8911_11555</name>
</gene>
<dbReference type="Proteomes" id="UP000649075">
    <property type="component" value="Unassembled WGS sequence"/>
</dbReference>
<keyword evidence="2" id="KW-1185">Reference proteome</keyword>
<organism evidence="1 2">
    <name type="scientific">Holdemanella hominis</name>
    <dbReference type="NCBI Taxonomy" id="2764327"/>
    <lineage>
        <taxon>Bacteria</taxon>
        <taxon>Bacillati</taxon>
        <taxon>Bacillota</taxon>
        <taxon>Erysipelotrichia</taxon>
        <taxon>Erysipelotrichales</taxon>
        <taxon>Erysipelotrichaceae</taxon>
        <taxon>Holdemanella</taxon>
    </lineage>
</organism>
<accession>A0ABR7KLL8</accession>
<protein>
    <submittedName>
        <fullName evidence="1">RloB domain-containing protein</fullName>
    </submittedName>
</protein>
<comment type="caution">
    <text evidence="1">The sequence shown here is derived from an EMBL/GenBank/DDBJ whole genome shotgun (WGS) entry which is preliminary data.</text>
</comment>
<evidence type="ECO:0000313" key="2">
    <source>
        <dbReference type="Proteomes" id="UP000649075"/>
    </source>
</evidence>
<reference evidence="1 2" key="1">
    <citation type="submission" date="2020-08" db="EMBL/GenBank/DDBJ databases">
        <authorList>
            <person name="Liu C."/>
            <person name="Sun Q."/>
        </authorList>
    </citation>
    <scope>NUCLEOTIDE SEQUENCE [LARGE SCALE GENOMIC DNA]</scope>
    <source>
        <strain evidence="1 2">L34</strain>
    </source>
</reference>
<name>A0ABR7KLL8_9FIRM</name>
<dbReference type="RefSeq" id="WP_186999762.1">
    <property type="nucleotide sequence ID" value="NZ_JACRWH010000080.1"/>
</dbReference>
<sequence>MILIGTEGSNQTEKNYFTAFNQTQSEYKINVAKGNNTDPEGVIRDLLKTAKQEELDLKQGDILACFIDVDFKQGREKELRAAIKLARQNNVSLYLSNPCFEVWYLLHFRYSTKPYCSNDEAIRDLNSYISDYSKSKDVFELIVGNSKQAIENSKKLEDYHQSNGTIDRIKKIPYTDVYKIVEILLNTEQ</sequence>
<dbReference type="InterPro" id="IPR025591">
    <property type="entry name" value="RloB"/>
</dbReference>
<evidence type="ECO:0000313" key="1">
    <source>
        <dbReference type="EMBL" id="MBC6013316.1"/>
    </source>
</evidence>
<dbReference type="EMBL" id="JACRWH010000080">
    <property type="protein sequence ID" value="MBC6013316.1"/>
    <property type="molecule type" value="Genomic_DNA"/>
</dbReference>
<dbReference type="Pfam" id="PF13707">
    <property type="entry name" value="RloB"/>
    <property type="match status" value="1"/>
</dbReference>
<proteinExistence type="predicted"/>